<keyword evidence="1" id="KW-1133">Transmembrane helix</keyword>
<accession>A0A917B727</accession>
<reference evidence="2" key="2">
    <citation type="submission" date="2020-09" db="EMBL/GenBank/DDBJ databases">
        <authorList>
            <person name="Sun Q."/>
            <person name="Zhou Y."/>
        </authorList>
    </citation>
    <scope>NUCLEOTIDE SEQUENCE</scope>
    <source>
        <strain evidence="2">CGMCC 1.12153</strain>
    </source>
</reference>
<dbReference type="AlphaFoldDB" id="A0A917B727"/>
<evidence type="ECO:0000313" key="3">
    <source>
        <dbReference type="Proteomes" id="UP000660110"/>
    </source>
</evidence>
<evidence type="ECO:0000256" key="1">
    <source>
        <dbReference type="SAM" id="Phobius"/>
    </source>
</evidence>
<proteinExistence type="predicted"/>
<reference evidence="2" key="1">
    <citation type="journal article" date="2014" name="Int. J. Syst. Evol. Microbiol.">
        <title>Complete genome sequence of Corynebacterium casei LMG S-19264T (=DSM 44701T), isolated from a smear-ripened cheese.</title>
        <authorList>
            <consortium name="US DOE Joint Genome Institute (JGI-PGF)"/>
            <person name="Walter F."/>
            <person name="Albersmeier A."/>
            <person name="Kalinowski J."/>
            <person name="Ruckert C."/>
        </authorList>
    </citation>
    <scope>NUCLEOTIDE SEQUENCE</scope>
    <source>
        <strain evidence="2">CGMCC 1.12153</strain>
    </source>
</reference>
<dbReference type="Proteomes" id="UP000660110">
    <property type="component" value="Unassembled WGS sequence"/>
</dbReference>
<gene>
    <name evidence="2" type="ORF">GCM10010954_25680</name>
</gene>
<feature type="transmembrane region" description="Helical" evidence="1">
    <location>
        <begin position="7"/>
        <end position="24"/>
    </location>
</feature>
<sequence>MRKWQVYVYPVLTGVLSVVLYYLLRTARDAPFEWPIPAALFIGLTGAQFFLYRRAYYKQFES</sequence>
<keyword evidence="3" id="KW-1185">Reference proteome</keyword>
<feature type="transmembrane region" description="Helical" evidence="1">
    <location>
        <begin position="36"/>
        <end position="52"/>
    </location>
</feature>
<organism evidence="2 3">
    <name type="scientific">Halobacillus andaensis</name>
    <dbReference type="NCBI Taxonomy" id="1176239"/>
    <lineage>
        <taxon>Bacteria</taxon>
        <taxon>Bacillati</taxon>
        <taxon>Bacillota</taxon>
        <taxon>Bacilli</taxon>
        <taxon>Bacillales</taxon>
        <taxon>Bacillaceae</taxon>
        <taxon>Halobacillus</taxon>
    </lineage>
</organism>
<dbReference type="EMBL" id="BMEL01000003">
    <property type="protein sequence ID" value="GGF25644.1"/>
    <property type="molecule type" value="Genomic_DNA"/>
</dbReference>
<name>A0A917B727_HALAA</name>
<evidence type="ECO:0000313" key="2">
    <source>
        <dbReference type="EMBL" id="GGF25644.1"/>
    </source>
</evidence>
<comment type="caution">
    <text evidence="2">The sequence shown here is derived from an EMBL/GenBank/DDBJ whole genome shotgun (WGS) entry which is preliminary data.</text>
</comment>
<protein>
    <submittedName>
        <fullName evidence="2">Uncharacterized protein</fullName>
    </submittedName>
</protein>
<keyword evidence="1" id="KW-0472">Membrane</keyword>
<dbReference type="RefSeq" id="WP_188377909.1">
    <property type="nucleotide sequence ID" value="NZ_BMEL01000003.1"/>
</dbReference>
<keyword evidence="1" id="KW-0812">Transmembrane</keyword>